<feature type="compositionally biased region" description="Basic residues" evidence="1">
    <location>
        <begin position="1"/>
        <end position="11"/>
    </location>
</feature>
<evidence type="ECO:0000313" key="2">
    <source>
        <dbReference type="EMBL" id="KAF3548521.1"/>
    </source>
</evidence>
<name>A0ABQ7CA67_BRACR</name>
<reference evidence="2 3" key="1">
    <citation type="journal article" date="2020" name="BMC Genomics">
        <title>Intraspecific diversification of the crop wild relative Brassica cretica Lam. using demographic model selection.</title>
        <authorList>
            <person name="Kioukis A."/>
            <person name="Michalopoulou V.A."/>
            <person name="Briers L."/>
            <person name="Pirintsos S."/>
            <person name="Studholme D.J."/>
            <person name="Pavlidis P."/>
            <person name="Sarris P.F."/>
        </authorList>
    </citation>
    <scope>NUCLEOTIDE SEQUENCE [LARGE SCALE GENOMIC DNA]</scope>
    <source>
        <strain evidence="3">cv. PFS-1207/04</strain>
    </source>
</reference>
<sequence length="97" mass="11304">MRKGSWSRRQHMKEAKSSTEADRRGENGDVLVQSMHISWGRRAWCGAYLVGKKHILCGIFHVRNVVETWLLNQKIVVLDRHKKLKGGDWRCKMSAMK</sequence>
<evidence type="ECO:0000256" key="1">
    <source>
        <dbReference type="SAM" id="MobiDB-lite"/>
    </source>
</evidence>
<accession>A0ABQ7CA67</accession>
<protein>
    <submittedName>
        <fullName evidence="2">Uncharacterized protein</fullName>
    </submittedName>
</protein>
<feature type="region of interest" description="Disordered" evidence="1">
    <location>
        <begin position="1"/>
        <end position="26"/>
    </location>
</feature>
<organism evidence="2 3">
    <name type="scientific">Brassica cretica</name>
    <name type="common">Mustard</name>
    <dbReference type="NCBI Taxonomy" id="69181"/>
    <lineage>
        <taxon>Eukaryota</taxon>
        <taxon>Viridiplantae</taxon>
        <taxon>Streptophyta</taxon>
        <taxon>Embryophyta</taxon>
        <taxon>Tracheophyta</taxon>
        <taxon>Spermatophyta</taxon>
        <taxon>Magnoliopsida</taxon>
        <taxon>eudicotyledons</taxon>
        <taxon>Gunneridae</taxon>
        <taxon>Pentapetalae</taxon>
        <taxon>rosids</taxon>
        <taxon>malvids</taxon>
        <taxon>Brassicales</taxon>
        <taxon>Brassicaceae</taxon>
        <taxon>Brassiceae</taxon>
        <taxon>Brassica</taxon>
    </lineage>
</organism>
<comment type="caution">
    <text evidence="2">The sequence shown here is derived from an EMBL/GenBank/DDBJ whole genome shotgun (WGS) entry which is preliminary data.</text>
</comment>
<gene>
    <name evidence="2" type="ORF">DY000_02008959</name>
</gene>
<proteinExistence type="predicted"/>
<feature type="compositionally biased region" description="Basic and acidic residues" evidence="1">
    <location>
        <begin position="12"/>
        <end position="26"/>
    </location>
</feature>
<evidence type="ECO:0000313" key="3">
    <source>
        <dbReference type="Proteomes" id="UP000266723"/>
    </source>
</evidence>
<dbReference type="EMBL" id="QGKV02000832">
    <property type="protein sequence ID" value="KAF3548521.1"/>
    <property type="molecule type" value="Genomic_DNA"/>
</dbReference>
<dbReference type="Proteomes" id="UP000266723">
    <property type="component" value="Unassembled WGS sequence"/>
</dbReference>
<keyword evidence="3" id="KW-1185">Reference proteome</keyword>